<protein>
    <recommendedName>
        <fullName evidence="6">RING-type domain-containing protein</fullName>
    </recommendedName>
</protein>
<evidence type="ECO:0000256" key="3">
    <source>
        <dbReference type="ARBA" id="ARBA00022833"/>
    </source>
</evidence>
<keyword evidence="1" id="KW-0479">Metal-binding</keyword>
<accession>A0A0G4EFV8</accession>
<dbReference type="PROSITE" id="PS00518">
    <property type="entry name" value="ZF_RING_1"/>
    <property type="match status" value="1"/>
</dbReference>
<evidence type="ECO:0000256" key="5">
    <source>
        <dbReference type="SAM" id="MobiDB-lite"/>
    </source>
</evidence>
<keyword evidence="3" id="KW-0862">Zinc</keyword>
<dbReference type="EMBL" id="CDMY01000217">
    <property type="protein sequence ID" value="CEL94362.1"/>
    <property type="molecule type" value="Genomic_DNA"/>
</dbReference>
<dbReference type="VEuPathDB" id="CryptoDB:Vbra_2028"/>
<keyword evidence="8" id="KW-1185">Reference proteome</keyword>
<dbReference type="SUPFAM" id="SSF57850">
    <property type="entry name" value="RING/U-box"/>
    <property type="match status" value="1"/>
</dbReference>
<dbReference type="Gene3D" id="3.30.40.10">
    <property type="entry name" value="Zinc/RING finger domain, C3HC4 (zinc finger)"/>
    <property type="match status" value="1"/>
</dbReference>
<dbReference type="AlphaFoldDB" id="A0A0G4EFV8"/>
<evidence type="ECO:0000313" key="8">
    <source>
        <dbReference type="Proteomes" id="UP000041254"/>
    </source>
</evidence>
<evidence type="ECO:0000259" key="6">
    <source>
        <dbReference type="PROSITE" id="PS50089"/>
    </source>
</evidence>
<proteinExistence type="predicted"/>
<dbReference type="InterPro" id="IPR027370">
    <property type="entry name" value="Znf-RING_euk"/>
</dbReference>
<gene>
    <name evidence="7" type="ORF">Vbra_2028</name>
</gene>
<dbReference type="InterPro" id="IPR017907">
    <property type="entry name" value="Znf_RING_CS"/>
</dbReference>
<reference evidence="7 8" key="1">
    <citation type="submission" date="2014-11" db="EMBL/GenBank/DDBJ databases">
        <authorList>
            <person name="Zhu J."/>
            <person name="Qi W."/>
            <person name="Song R."/>
        </authorList>
    </citation>
    <scope>NUCLEOTIDE SEQUENCE [LARGE SCALE GENOMIC DNA]</scope>
</reference>
<sequence length="396" mass="44762">MSYRLPDTYTLPDDVCPICCERLAEVVDVARLGCGHFFCFQCLKDEGASFYADSDERPTGTRTLLKLFPCPTCRLGCHLVERIKRRSEPSELVTDPLDGPWREVTVTQAGDIGDETWLATYYSPHAFWDDFMGLNNTRCVDVLQERLVWFQRIAVVTRRDLAESWEKMAVTGMRKWTQLKIRSTADQRREAVADFFKWDVGAETMRADLRHIEAGLSACRERIRRLSGSKDRSGESAEPFSVGDEVWVCGLAKRPEYNGLPGSVEEVLPPRTQDNKTDVTRYKVALSVGGIVLSLRKENIHIVDFKMSASELDQLRDFMGTLKLDPTSSPPADPDNSLGRRTQQSDDRSPSGVKQQLTSTNNVKHVLNRLDKRTICPATKPHVQKPPMTPPADRRA</sequence>
<evidence type="ECO:0000313" key="7">
    <source>
        <dbReference type="EMBL" id="CEL94362.1"/>
    </source>
</evidence>
<dbReference type="SMART" id="SM00184">
    <property type="entry name" value="RING"/>
    <property type="match status" value="1"/>
</dbReference>
<feature type="domain" description="RING-type" evidence="6">
    <location>
        <begin position="16"/>
        <end position="74"/>
    </location>
</feature>
<dbReference type="InParanoid" id="A0A0G4EFV8"/>
<dbReference type="GO" id="GO:0008270">
    <property type="term" value="F:zinc ion binding"/>
    <property type="evidence" value="ECO:0007669"/>
    <property type="project" value="UniProtKB-KW"/>
</dbReference>
<dbReference type="Proteomes" id="UP000041254">
    <property type="component" value="Unassembled WGS sequence"/>
</dbReference>
<keyword evidence="2 4" id="KW-0863">Zinc-finger</keyword>
<evidence type="ECO:0000256" key="2">
    <source>
        <dbReference type="ARBA" id="ARBA00022771"/>
    </source>
</evidence>
<evidence type="ECO:0000256" key="1">
    <source>
        <dbReference type="ARBA" id="ARBA00022723"/>
    </source>
</evidence>
<evidence type="ECO:0000256" key="4">
    <source>
        <dbReference type="PROSITE-ProRule" id="PRU00175"/>
    </source>
</evidence>
<feature type="region of interest" description="Disordered" evidence="5">
    <location>
        <begin position="322"/>
        <end position="396"/>
    </location>
</feature>
<feature type="compositionally biased region" description="Polar residues" evidence="5">
    <location>
        <begin position="352"/>
        <end position="363"/>
    </location>
</feature>
<dbReference type="InterPro" id="IPR013083">
    <property type="entry name" value="Znf_RING/FYVE/PHD"/>
</dbReference>
<name>A0A0G4EFV8_VITBC</name>
<organism evidence="7 8">
    <name type="scientific">Vitrella brassicaformis (strain CCMP3155)</name>
    <dbReference type="NCBI Taxonomy" id="1169540"/>
    <lineage>
        <taxon>Eukaryota</taxon>
        <taxon>Sar</taxon>
        <taxon>Alveolata</taxon>
        <taxon>Colpodellida</taxon>
        <taxon>Vitrellaceae</taxon>
        <taxon>Vitrella</taxon>
    </lineage>
</organism>
<dbReference type="InterPro" id="IPR001841">
    <property type="entry name" value="Znf_RING"/>
</dbReference>
<dbReference type="PROSITE" id="PS50089">
    <property type="entry name" value="ZF_RING_2"/>
    <property type="match status" value="1"/>
</dbReference>
<dbReference type="PhylomeDB" id="A0A0G4EFV8"/>
<dbReference type="Pfam" id="PF13445">
    <property type="entry name" value="zf-RING_UBOX"/>
    <property type="match status" value="1"/>
</dbReference>